<dbReference type="AlphaFoldDB" id="A0A813KUX1"/>
<comment type="caution">
    <text evidence="1">The sequence shown here is derived from an EMBL/GenBank/DDBJ whole genome shotgun (WGS) entry which is preliminary data.</text>
</comment>
<gene>
    <name evidence="1" type="ORF">PGLA2088_LOCUS39069</name>
</gene>
<reference evidence="1" key="1">
    <citation type="submission" date="2021-02" db="EMBL/GenBank/DDBJ databases">
        <authorList>
            <person name="Dougan E. K."/>
            <person name="Rhodes N."/>
            <person name="Thang M."/>
            <person name="Chan C."/>
        </authorList>
    </citation>
    <scope>NUCLEOTIDE SEQUENCE</scope>
</reference>
<protein>
    <submittedName>
        <fullName evidence="1">Uncharacterized protein</fullName>
    </submittedName>
</protein>
<dbReference type="EMBL" id="CAJNNW010032971">
    <property type="protein sequence ID" value="CAE8716494.1"/>
    <property type="molecule type" value="Genomic_DNA"/>
</dbReference>
<sequence length="104" mass="11134">MVMTPARYCSPQAQSFKRWSGTDPLSSSSECRVAAEIFSLSVEVPTDDVCLAVVGTTLSDFDVEASYHGHFLRVLNACFGPGAVKQSAVARDGADSVLDHRLPV</sequence>
<accession>A0A813KUX1</accession>
<proteinExistence type="predicted"/>
<organism evidence="1 2">
    <name type="scientific">Polarella glacialis</name>
    <name type="common">Dinoflagellate</name>
    <dbReference type="NCBI Taxonomy" id="89957"/>
    <lineage>
        <taxon>Eukaryota</taxon>
        <taxon>Sar</taxon>
        <taxon>Alveolata</taxon>
        <taxon>Dinophyceae</taxon>
        <taxon>Suessiales</taxon>
        <taxon>Suessiaceae</taxon>
        <taxon>Polarella</taxon>
    </lineage>
</organism>
<name>A0A813KUX1_POLGL</name>
<evidence type="ECO:0000313" key="1">
    <source>
        <dbReference type="EMBL" id="CAE8716494.1"/>
    </source>
</evidence>
<dbReference type="Proteomes" id="UP000626109">
    <property type="component" value="Unassembled WGS sequence"/>
</dbReference>
<evidence type="ECO:0000313" key="2">
    <source>
        <dbReference type="Proteomes" id="UP000626109"/>
    </source>
</evidence>